<evidence type="ECO:0000313" key="2">
    <source>
        <dbReference type="EMBL" id="GIL39807.1"/>
    </source>
</evidence>
<dbReference type="Proteomes" id="UP000681075">
    <property type="component" value="Unassembled WGS sequence"/>
</dbReference>
<keyword evidence="3" id="KW-1185">Reference proteome</keyword>
<name>A0A8S8XEH5_9PROT</name>
<dbReference type="SMART" id="SM00530">
    <property type="entry name" value="HTH_XRE"/>
    <property type="match status" value="1"/>
</dbReference>
<accession>A0A8S8XEH5</accession>
<dbReference type="GO" id="GO:0003677">
    <property type="term" value="F:DNA binding"/>
    <property type="evidence" value="ECO:0007669"/>
    <property type="project" value="InterPro"/>
</dbReference>
<dbReference type="Pfam" id="PF01381">
    <property type="entry name" value="HTH_3"/>
    <property type="match status" value="1"/>
</dbReference>
<dbReference type="Gene3D" id="1.10.260.40">
    <property type="entry name" value="lambda repressor-like DNA-binding domains"/>
    <property type="match status" value="1"/>
</dbReference>
<dbReference type="PROSITE" id="PS50943">
    <property type="entry name" value="HTH_CROC1"/>
    <property type="match status" value="1"/>
</dbReference>
<evidence type="ECO:0000313" key="3">
    <source>
        <dbReference type="Proteomes" id="UP000681075"/>
    </source>
</evidence>
<feature type="domain" description="HTH cro/C1-type" evidence="1">
    <location>
        <begin position="20"/>
        <end position="74"/>
    </location>
</feature>
<gene>
    <name evidence="2" type="ORF">TMPK1_20440</name>
</gene>
<dbReference type="EMBL" id="BOPV01000001">
    <property type="protein sequence ID" value="GIL39807.1"/>
    <property type="molecule type" value="Genomic_DNA"/>
</dbReference>
<dbReference type="InterPro" id="IPR001387">
    <property type="entry name" value="Cro/C1-type_HTH"/>
</dbReference>
<organism evidence="2 3">
    <name type="scientific">Roseiterribacter gracilis</name>
    <dbReference type="NCBI Taxonomy" id="2812848"/>
    <lineage>
        <taxon>Bacteria</taxon>
        <taxon>Pseudomonadati</taxon>
        <taxon>Pseudomonadota</taxon>
        <taxon>Alphaproteobacteria</taxon>
        <taxon>Rhodospirillales</taxon>
        <taxon>Roseiterribacteraceae</taxon>
        <taxon>Roseiterribacter</taxon>
    </lineage>
</organism>
<comment type="caution">
    <text evidence="2">The sequence shown here is derived from an EMBL/GenBank/DDBJ whole genome shotgun (WGS) entry which is preliminary data.</text>
</comment>
<dbReference type="CDD" id="cd00093">
    <property type="entry name" value="HTH_XRE"/>
    <property type="match status" value="1"/>
</dbReference>
<dbReference type="SUPFAM" id="SSF47413">
    <property type="entry name" value="lambda repressor-like DNA-binding domains"/>
    <property type="match status" value="1"/>
</dbReference>
<sequence>MRDEAALSATRIRLLVGHNIRRLRIAAKLSQAELSEMTEIPRGRISEYEAGAFSFGIDMLERFAEAFDAPYAEFFNETGFEEPKRKKR</sequence>
<protein>
    <recommendedName>
        <fullName evidence="1">HTH cro/C1-type domain-containing protein</fullName>
    </recommendedName>
</protein>
<dbReference type="AlphaFoldDB" id="A0A8S8XEH5"/>
<evidence type="ECO:0000259" key="1">
    <source>
        <dbReference type="PROSITE" id="PS50943"/>
    </source>
</evidence>
<dbReference type="RefSeq" id="WP_420242926.1">
    <property type="nucleotide sequence ID" value="NZ_BOPV01000001.1"/>
</dbReference>
<dbReference type="InterPro" id="IPR010982">
    <property type="entry name" value="Lambda_DNA-bd_dom_sf"/>
</dbReference>
<reference evidence="2" key="1">
    <citation type="submission" date="2021-02" db="EMBL/GenBank/DDBJ databases">
        <title>Genome sequence of Rhodospirillales sp. strain TMPK1 isolated from soil.</title>
        <authorList>
            <person name="Nakai R."/>
            <person name="Kusada H."/>
            <person name="Tamaki H."/>
        </authorList>
    </citation>
    <scope>NUCLEOTIDE SEQUENCE</scope>
    <source>
        <strain evidence="2">TMPK1</strain>
    </source>
</reference>
<proteinExistence type="predicted"/>